<evidence type="ECO:0000256" key="1">
    <source>
        <dbReference type="SAM" id="SignalP"/>
    </source>
</evidence>
<dbReference type="EMBL" id="JAODUP010001164">
    <property type="protein sequence ID" value="KAK2141099.1"/>
    <property type="molecule type" value="Genomic_DNA"/>
</dbReference>
<dbReference type="Proteomes" id="UP001208570">
    <property type="component" value="Unassembled WGS sequence"/>
</dbReference>
<protein>
    <submittedName>
        <fullName evidence="2">Uncharacterized protein</fullName>
    </submittedName>
</protein>
<feature type="signal peptide" evidence="1">
    <location>
        <begin position="1"/>
        <end position="23"/>
    </location>
</feature>
<organism evidence="2 3">
    <name type="scientific">Paralvinella palmiformis</name>
    <dbReference type="NCBI Taxonomy" id="53620"/>
    <lineage>
        <taxon>Eukaryota</taxon>
        <taxon>Metazoa</taxon>
        <taxon>Spiralia</taxon>
        <taxon>Lophotrochozoa</taxon>
        <taxon>Annelida</taxon>
        <taxon>Polychaeta</taxon>
        <taxon>Sedentaria</taxon>
        <taxon>Canalipalpata</taxon>
        <taxon>Terebellida</taxon>
        <taxon>Terebelliformia</taxon>
        <taxon>Alvinellidae</taxon>
        <taxon>Paralvinella</taxon>
    </lineage>
</organism>
<accession>A0AAD9MS72</accession>
<proteinExistence type="predicted"/>
<sequence>MRVIVVLFLCLYLLICVIIIVKSAPTAGGQNVCTKYITYSQVYNKQCNISYQINETTYCSWI</sequence>
<comment type="caution">
    <text evidence="2">The sequence shown here is derived from an EMBL/GenBank/DDBJ whole genome shotgun (WGS) entry which is preliminary data.</text>
</comment>
<feature type="chain" id="PRO_5042160733" evidence="1">
    <location>
        <begin position="24"/>
        <end position="62"/>
    </location>
</feature>
<name>A0AAD9MS72_9ANNE</name>
<dbReference type="AlphaFoldDB" id="A0AAD9MS72"/>
<evidence type="ECO:0000313" key="3">
    <source>
        <dbReference type="Proteomes" id="UP001208570"/>
    </source>
</evidence>
<gene>
    <name evidence="2" type="ORF">LSH36_1164g00002</name>
</gene>
<feature type="non-terminal residue" evidence="2">
    <location>
        <position position="62"/>
    </location>
</feature>
<evidence type="ECO:0000313" key="2">
    <source>
        <dbReference type="EMBL" id="KAK2141099.1"/>
    </source>
</evidence>
<keyword evidence="1" id="KW-0732">Signal</keyword>
<reference evidence="2" key="1">
    <citation type="journal article" date="2023" name="Mol. Biol. Evol.">
        <title>Third-Generation Sequencing Reveals the Adaptive Role of the Epigenome in Three Deep-Sea Polychaetes.</title>
        <authorList>
            <person name="Perez M."/>
            <person name="Aroh O."/>
            <person name="Sun Y."/>
            <person name="Lan Y."/>
            <person name="Juniper S.K."/>
            <person name="Young C.R."/>
            <person name="Angers B."/>
            <person name="Qian P.Y."/>
        </authorList>
    </citation>
    <scope>NUCLEOTIDE SEQUENCE</scope>
    <source>
        <strain evidence="2">P08H-3</strain>
    </source>
</reference>
<keyword evidence="3" id="KW-1185">Reference proteome</keyword>